<dbReference type="Proteomes" id="UP000827872">
    <property type="component" value="Linkage Group LG04"/>
</dbReference>
<evidence type="ECO:0000313" key="2">
    <source>
        <dbReference type="Proteomes" id="UP000827872"/>
    </source>
</evidence>
<keyword evidence="2" id="KW-1185">Reference proteome</keyword>
<sequence>MSPEARNDASFTGDATQIDEDVMRDHPPGTTPPMQVQQKTKLWIEAMLPLRGPKQGSSEALCPWDWVRGRAPPTAFATNQWLGTGPSERHLRIREWVQKGGVSGKRRKGRADLPATAQALSCLPRLPGRQWLSRGGGSASLPPSAHSARPGADDAAAGPLPPRGRSRGRGVDAVRQTPGQPMGFAGRRDWGRGCCGGSAEVPRVRRAAASGSARMFHAGLFLANVLLLYYAFLLEYLALNVGIVFLPDDLDQALVELGVLSDPALATHPDPDAAEPPLLDGYWD</sequence>
<proteinExistence type="predicted"/>
<accession>A0ACB8FJZ4</accession>
<evidence type="ECO:0000313" key="1">
    <source>
        <dbReference type="EMBL" id="KAH8005657.1"/>
    </source>
</evidence>
<comment type="caution">
    <text evidence="1">The sequence shown here is derived from an EMBL/GenBank/DDBJ whole genome shotgun (WGS) entry which is preliminary data.</text>
</comment>
<reference evidence="1" key="1">
    <citation type="submission" date="2021-08" db="EMBL/GenBank/DDBJ databases">
        <title>The first chromosome-level gecko genome reveals the dynamic sex chromosomes of Neotropical dwarf geckos (Sphaerodactylidae: Sphaerodactylus).</title>
        <authorList>
            <person name="Pinto B.J."/>
            <person name="Keating S.E."/>
            <person name="Gamble T."/>
        </authorList>
    </citation>
    <scope>NUCLEOTIDE SEQUENCE</scope>
    <source>
        <strain evidence="1">TG3544</strain>
    </source>
</reference>
<dbReference type="EMBL" id="CM037617">
    <property type="protein sequence ID" value="KAH8005657.1"/>
    <property type="molecule type" value="Genomic_DNA"/>
</dbReference>
<organism evidence="1 2">
    <name type="scientific">Sphaerodactylus townsendi</name>
    <dbReference type="NCBI Taxonomy" id="933632"/>
    <lineage>
        <taxon>Eukaryota</taxon>
        <taxon>Metazoa</taxon>
        <taxon>Chordata</taxon>
        <taxon>Craniata</taxon>
        <taxon>Vertebrata</taxon>
        <taxon>Euteleostomi</taxon>
        <taxon>Lepidosauria</taxon>
        <taxon>Squamata</taxon>
        <taxon>Bifurcata</taxon>
        <taxon>Gekkota</taxon>
        <taxon>Sphaerodactylidae</taxon>
        <taxon>Sphaerodactylus</taxon>
    </lineage>
</organism>
<name>A0ACB8FJZ4_9SAUR</name>
<protein>
    <submittedName>
        <fullName evidence="1">Uncharacterized protein</fullName>
    </submittedName>
</protein>
<gene>
    <name evidence="1" type="ORF">K3G42_030625</name>
</gene>